<dbReference type="AlphaFoldDB" id="A0A914EBX9"/>
<dbReference type="InterPro" id="IPR036305">
    <property type="entry name" value="RGS_sf"/>
</dbReference>
<sequence length="591" mass="68949">MRLDLHFKRKHYLPKAIIKSLSVFWREFYTTDSRQTNTSKTNSEIMRSGNSKQTSLESNFSNSLEAVLSDWQAYDTFRKWIMNDKDRTIDALDLWLAVKAYDQYARNRNRTLQKISLSIHKKYISPRTGSAWFVPLEIRRQISQRLHSFRREEMPPADLFNSVKPYTWSYLCDLHTLFVCSEEFHEMMSDEIPESARTIITNQEMIENRYDAQPSTSSVSFIPKSTSLIKIKQRLESSNIDDFEFKTRKFRSRPRSEPPCAQEKRALPYIPPENSNSNFVDDASTCRRLKRQQLSRHIIPKEKIIPLNFHTNEIRHDRLEERVAFADDLIEKLLSIADAVKQQENETGQVVYARELFYDARKSSNWDEEEAPLPELFALPQPFQPDHYPQQQETSLFLQNAQNFATSDSDVTFFDTDIENKPSTSFFNSNMNFDPYGKYGFAPPPADRSKKFSSELRDFAAQYPTMSYQTNEQPVYGSYLTQGKSISHFSLYGNQFSDSSGFCSSESAHLPYFNQNISMRNNIENDRNFNHIPKDYSSSTLQRPSTLSNHPNKNIHPFATLPRPNKKCQEPFNKLIVIYKDCGIPYVVKVD</sequence>
<dbReference type="PROSITE" id="PS50132">
    <property type="entry name" value="RGS"/>
    <property type="match status" value="1"/>
</dbReference>
<dbReference type="Proteomes" id="UP000887540">
    <property type="component" value="Unplaced"/>
</dbReference>
<feature type="domain" description="RGS" evidence="2">
    <location>
        <begin position="63"/>
        <end position="171"/>
    </location>
</feature>
<keyword evidence="3" id="KW-1185">Reference proteome</keyword>
<name>A0A914EBX9_9BILA</name>
<dbReference type="InterPro" id="IPR044926">
    <property type="entry name" value="RGS_subdomain_2"/>
</dbReference>
<dbReference type="Gene3D" id="1.10.167.10">
    <property type="entry name" value="Regulator of G-protein Signalling 4, domain 2"/>
    <property type="match status" value="1"/>
</dbReference>
<evidence type="ECO:0000313" key="3">
    <source>
        <dbReference type="Proteomes" id="UP000887540"/>
    </source>
</evidence>
<evidence type="ECO:0000256" key="1">
    <source>
        <dbReference type="SAM" id="MobiDB-lite"/>
    </source>
</evidence>
<protein>
    <submittedName>
        <fullName evidence="4">RGS domain-containing protein</fullName>
    </submittedName>
</protein>
<proteinExistence type="predicted"/>
<dbReference type="WBParaSite" id="ACRNAN_scaffold7107.g8418.t1">
    <property type="protein sequence ID" value="ACRNAN_scaffold7107.g8418.t1"/>
    <property type="gene ID" value="ACRNAN_scaffold7107.g8418"/>
</dbReference>
<dbReference type="SUPFAM" id="SSF48097">
    <property type="entry name" value="Regulator of G-protein signaling, RGS"/>
    <property type="match status" value="1"/>
</dbReference>
<evidence type="ECO:0000313" key="4">
    <source>
        <dbReference type="WBParaSite" id="ACRNAN_scaffold7107.g8418.t1"/>
    </source>
</evidence>
<dbReference type="InterPro" id="IPR016137">
    <property type="entry name" value="RGS"/>
</dbReference>
<feature type="region of interest" description="Disordered" evidence="1">
    <location>
        <begin position="538"/>
        <end position="560"/>
    </location>
</feature>
<reference evidence="4" key="1">
    <citation type="submission" date="2022-11" db="UniProtKB">
        <authorList>
            <consortium name="WormBaseParasite"/>
        </authorList>
    </citation>
    <scope>IDENTIFICATION</scope>
</reference>
<feature type="region of interest" description="Disordered" evidence="1">
    <location>
        <begin position="35"/>
        <end position="54"/>
    </location>
</feature>
<feature type="compositionally biased region" description="Polar residues" evidence="1">
    <location>
        <begin position="538"/>
        <end position="552"/>
    </location>
</feature>
<accession>A0A914EBX9</accession>
<organism evidence="3 4">
    <name type="scientific">Acrobeloides nanus</name>
    <dbReference type="NCBI Taxonomy" id="290746"/>
    <lineage>
        <taxon>Eukaryota</taxon>
        <taxon>Metazoa</taxon>
        <taxon>Ecdysozoa</taxon>
        <taxon>Nematoda</taxon>
        <taxon>Chromadorea</taxon>
        <taxon>Rhabditida</taxon>
        <taxon>Tylenchina</taxon>
        <taxon>Cephalobomorpha</taxon>
        <taxon>Cephaloboidea</taxon>
        <taxon>Cephalobidae</taxon>
        <taxon>Acrobeloides</taxon>
    </lineage>
</organism>
<evidence type="ECO:0000259" key="2">
    <source>
        <dbReference type="PROSITE" id="PS50132"/>
    </source>
</evidence>